<feature type="transmembrane region" description="Helical" evidence="1">
    <location>
        <begin position="54"/>
        <end position="75"/>
    </location>
</feature>
<keyword evidence="1" id="KW-1133">Transmembrane helix</keyword>
<organism evidence="2">
    <name type="scientific">Desulfobacca acetoxidans</name>
    <dbReference type="NCBI Taxonomy" id="60893"/>
    <lineage>
        <taxon>Bacteria</taxon>
        <taxon>Pseudomonadati</taxon>
        <taxon>Thermodesulfobacteriota</taxon>
        <taxon>Desulfobaccia</taxon>
        <taxon>Desulfobaccales</taxon>
        <taxon>Desulfobaccaceae</taxon>
        <taxon>Desulfobacca</taxon>
    </lineage>
</organism>
<reference evidence="2" key="1">
    <citation type="journal article" date="2020" name="mSystems">
        <title>Genome- and Community-Level Interaction Insights into Carbon Utilization and Element Cycling Functions of Hydrothermarchaeota in Hydrothermal Sediment.</title>
        <authorList>
            <person name="Zhou Z."/>
            <person name="Liu Y."/>
            <person name="Xu W."/>
            <person name="Pan J."/>
            <person name="Luo Z.H."/>
            <person name="Li M."/>
        </authorList>
    </citation>
    <scope>NUCLEOTIDE SEQUENCE [LARGE SCALE GENOMIC DNA]</scope>
    <source>
        <strain evidence="2">SpSt-548</strain>
    </source>
</reference>
<keyword evidence="1" id="KW-0472">Membrane</keyword>
<protein>
    <recommendedName>
        <fullName evidence="3">DUF4239 domain-containing protein</fullName>
    </recommendedName>
</protein>
<accession>A0A7V4G929</accession>
<evidence type="ECO:0008006" key="3">
    <source>
        <dbReference type="Google" id="ProtNLM"/>
    </source>
</evidence>
<comment type="caution">
    <text evidence="2">The sequence shown here is derived from an EMBL/GenBank/DDBJ whole genome shotgun (WGS) entry which is preliminary data.</text>
</comment>
<dbReference type="InterPro" id="IPR025333">
    <property type="entry name" value="DUF4239"/>
</dbReference>
<feature type="transmembrane region" description="Helical" evidence="1">
    <location>
        <begin position="223"/>
        <end position="242"/>
    </location>
</feature>
<feature type="transmembrane region" description="Helical" evidence="1">
    <location>
        <begin position="9"/>
        <end position="34"/>
    </location>
</feature>
<dbReference type="AlphaFoldDB" id="A0A7V4G929"/>
<evidence type="ECO:0000256" key="1">
    <source>
        <dbReference type="SAM" id="Phobius"/>
    </source>
</evidence>
<dbReference type="EMBL" id="DSXI01000477">
    <property type="protein sequence ID" value="HGS05673.1"/>
    <property type="molecule type" value="Genomic_DNA"/>
</dbReference>
<sequence length="267" mass="29838">MKLANSQELLYDISIWFILGASIVLFIGATWVGFVMGRRAQQSGTDDYARTQLATIQAAILGLLALLLGFTFAMSMSRFDKRKQMVLEEANAIGTTFLRSQLLPEPPRQQIGDLLRQYVEARLAFYDAGIDAAKLQQAFARAQALHKQIWSYTTALGERDPRAVTTGLFLHSLNEMIDLHAKRLTAMENHVPESALILLYMLAILAVWFVGYASGMAGLRSPLAVMLLPVLIAAVIHVIIDIERPRRGFIKVGQQRLIELRQTLAER</sequence>
<name>A0A7V4G929_9BACT</name>
<evidence type="ECO:0000313" key="2">
    <source>
        <dbReference type="EMBL" id="HGS05673.1"/>
    </source>
</evidence>
<proteinExistence type="predicted"/>
<dbReference type="Pfam" id="PF14023">
    <property type="entry name" value="Bestrophin-like"/>
    <property type="match status" value="1"/>
</dbReference>
<keyword evidence="1" id="KW-0812">Transmembrane</keyword>
<feature type="transmembrane region" description="Helical" evidence="1">
    <location>
        <begin position="197"/>
        <end position="217"/>
    </location>
</feature>
<gene>
    <name evidence="2" type="ORF">ENT08_08070</name>
</gene>